<keyword evidence="1" id="KW-0378">Hydrolase</keyword>
<keyword evidence="2" id="KW-0067">ATP-binding</keyword>
<dbReference type="Gene3D" id="3.40.50.300">
    <property type="entry name" value="P-loop containing nucleotide triphosphate hydrolases"/>
    <property type="match status" value="2"/>
</dbReference>
<evidence type="ECO:0000313" key="7">
    <source>
        <dbReference type="Proteomes" id="UP000244855"/>
    </source>
</evidence>
<dbReference type="PANTHER" id="PTHR47958">
    <property type="entry name" value="ATP-DEPENDENT RNA HELICASE DBP3"/>
    <property type="match status" value="1"/>
</dbReference>
<keyword evidence="7" id="KW-1185">Reference proteome</keyword>
<dbReference type="OrthoDB" id="196131at2759"/>
<organism evidence="6 7">
    <name type="scientific">Periconia macrospinosa</name>
    <dbReference type="NCBI Taxonomy" id="97972"/>
    <lineage>
        <taxon>Eukaryota</taxon>
        <taxon>Fungi</taxon>
        <taxon>Dikarya</taxon>
        <taxon>Ascomycota</taxon>
        <taxon>Pezizomycotina</taxon>
        <taxon>Dothideomycetes</taxon>
        <taxon>Pleosporomycetidae</taxon>
        <taxon>Pleosporales</taxon>
        <taxon>Massarineae</taxon>
        <taxon>Periconiaceae</taxon>
        <taxon>Periconia</taxon>
    </lineage>
</organism>
<dbReference type="SUPFAM" id="SSF52540">
    <property type="entry name" value="P-loop containing nucleoside triphosphate hydrolases"/>
    <property type="match status" value="2"/>
</dbReference>
<evidence type="ECO:0000256" key="2">
    <source>
        <dbReference type="ARBA" id="ARBA00022806"/>
    </source>
</evidence>
<evidence type="ECO:0000256" key="3">
    <source>
        <dbReference type="ARBA" id="ARBA00047984"/>
    </source>
</evidence>
<gene>
    <name evidence="6" type="ORF">DM02DRAFT_655476</name>
</gene>
<keyword evidence="2" id="KW-0347">Helicase</keyword>
<keyword evidence="2" id="KW-0547">Nucleotide-binding</keyword>
<name>A0A2V1DQD6_9PLEO</name>
<dbReference type="InterPro" id="IPR014001">
    <property type="entry name" value="Helicase_ATP-bd"/>
</dbReference>
<reference evidence="6 7" key="1">
    <citation type="journal article" date="2018" name="Sci. Rep.">
        <title>Comparative genomics provides insights into the lifestyle and reveals functional heterogeneity of dark septate endophytic fungi.</title>
        <authorList>
            <person name="Knapp D.G."/>
            <person name="Nemeth J.B."/>
            <person name="Barry K."/>
            <person name="Hainaut M."/>
            <person name="Henrissat B."/>
            <person name="Johnson J."/>
            <person name="Kuo A."/>
            <person name="Lim J.H.P."/>
            <person name="Lipzen A."/>
            <person name="Nolan M."/>
            <person name="Ohm R.A."/>
            <person name="Tamas L."/>
            <person name="Grigoriev I.V."/>
            <person name="Spatafora J.W."/>
            <person name="Nagy L.G."/>
            <person name="Kovacs G.M."/>
        </authorList>
    </citation>
    <scope>NUCLEOTIDE SEQUENCE [LARGE SCALE GENOMIC DNA]</scope>
    <source>
        <strain evidence="6 7">DSE2036</strain>
    </source>
</reference>
<dbReference type="GO" id="GO:0005524">
    <property type="term" value="F:ATP binding"/>
    <property type="evidence" value="ECO:0007669"/>
    <property type="project" value="InterPro"/>
</dbReference>
<sequence>MDLFDKSKLQMRRPNPDSDVATPGRLVDLIERGRISLHNIKYLELDEADRMLDMGFERGRISFHNIKYLVLDEANRMLDMGFEPQIRTGAERRGQRSDEKIIWS</sequence>
<evidence type="ECO:0000259" key="5">
    <source>
        <dbReference type="PROSITE" id="PS51192"/>
    </source>
</evidence>
<dbReference type="AlphaFoldDB" id="A0A2V1DQD6"/>
<evidence type="ECO:0000256" key="1">
    <source>
        <dbReference type="ARBA" id="ARBA00022801"/>
    </source>
</evidence>
<dbReference type="GO" id="GO:0016787">
    <property type="term" value="F:hydrolase activity"/>
    <property type="evidence" value="ECO:0007669"/>
    <property type="project" value="UniProtKB-KW"/>
</dbReference>
<dbReference type="InterPro" id="IPR027417">
    <property type="entry name" value="P-loop_NTPase"/>
</dbReference>
<dbReference type="STRING" id="97972.A0A2V1DQD6"/>
<evidence type="ECO:0000313" key="6">
    <source>
        <dbReference type="EMBL" id="PVI00387.1"/>
    </source>
</evidence>
<evidence type="ECO:0000256" key="4">
    <source>
        <dbReference type="SAM" id="MobiDB-lite"/>
    </source>
</evidence>
<comment type="catalytic activity">
    <reaction evidence="3">
        <text>ATP + H2O = ADP + phosphate + H(+)</text>
        <dbReference type="Rhea" id="RHEA:13065"/>
        <dbReference type="ChEBI" id="CHEBI:15377"/>
        <dbReference type="ChEBI" id="CHEBI:15378"/>
        <dbReference type="ChEBI" id="CHEBI:30616"/>
        <dbReference type="ChEBI" id="CHEBI:43474"/>
        <dbReference type="ChEBI" id="CHEBI:456216"/>
        <dbReference type="EC" id="3.6.4.13"/>
    </reaction>
</comment>
<accession>A0A2V1DQD6</accession>
<protein>
    <recommendedName>
        <fullName evidence="5">Helicase ATP-binding domain-containing protein</fullName>
    </recommendedName>
</protein>
<feature type="region of interest" description="Disordered" evidence="4">
    <location>
        <begin position="1"/>
        <end position="20"/>
    </location>
</feature>
<proteinExistence type="predicted"/>
<dbReference type="InterPro" id="IPR011545">
    <property type="entry name" value="DEAD/DEAH_box_helicase_dom"/>
</dbReference>
<dbReference type="PROSITE" id="PS51192">
    <property type="entry name" value="HELICASE_ATP_BIND_1"/>
    <property type="match status" value="1"/>
</dbReference>
<dbReference type="Pfam" id="PF00270">
    <property type="entry name" value="DEAD"/>
    <property type="match status" value="2"/>
</dbReference>
<dbReference type="EMBL" id="KZ805374">
    <property type="protein sequence ID" value="PVI00387.1"/>
    <property type="molecule type" value="Genomic_DNA"/>
</dbReference>
<dbReference type="GO" id="GO:0003676">
    <property type="term" value="F:nucleic acid binding"/>
    <property type="evidence" value="ECO:0007669"/>
    <property type="project" value="InterPro"/>
</dbReference>
<dbReference type="GO" id="GO:0003724">
    <property type="term" value="F:RNA helicase activity"/>
    <property type="evidence" value="ECO:0007669"/>
    <property type="project" value="UniProtKB-EC"/>
</dbReference>
<dbReference type="Proteomes" id="UP000244855">
    <property type="component" value="Unassembled WGS sequence"/>
</dbReference>
<feature type="domain" description="Helicase ATP-binding" evidence="5">
    <location>
        <begin position="1"/>
        <end position="71"/>
    </location>
</feature>